<dbReference type="GO" id="GO:0016787">
    <property type="term" value="F:hydrolase activity"/>
    <property type="evidence" value="ECO:0007669"/>
    <property type="project" value="InterPro"/>
</dbReference>
<dbReference type="Pfam" id="PF00149">
    <property type="entry name" value="Metallophos"/>
    <property type="match status" value="1"/>
</dbReference>
<dbReference type="CDD" id="cd07385">
    <property type="entry name" value="MPP_YkuE_C"/>
    <property type="match status" value="1"/>
</dbReference>
<evidence type="ECO:0000313" key="3">
    <source>
        <dbReference type="Proteomes" id="UP000251835"/>
    </source>
</evidence>
<name>A0A7L4UMU9_BALHA</name>
<dbReference type="PANTHER" id="PTHR31302:SF0">
    <property type="entry name" value="TRANSMEMBRANE PROTEIN WITH METALLOPHOSPHOESTERASE DOMAIN"/>
    <property type="match status" value="1"/>
</dbReference>
<comment type="caution">
    <text evidence="2">The sequence shown here is derived from an EMBL/GenBank/DDBJ whole genome shotgun (WGS) entry which is preliminary data.</text>
</comment>
<protein>
    <recommendedName>
        <fullName evidence="1">Calcineurin-like phosphoesterase domain-containing protein</fullName>
    </recommendedName>
</protein>
<accession>A0A7L4UMU9</accession>
<feature type="domain" description="Calcineurin-like phosphoesterase" evidence="1">
    <location>
        <begin position="26"/>
        <end position="195"/>
    </location>
</feature>
<organism evidence="2 3">
    <name type="scientific">Balneicella halophila</name>
    <dbReference type="NCBI Taxonomy" id="1537566"/>
    <lineage>
        <taxon>Bacteria</taxon>
        <taxon>Pseudomonadati</taxon>
        <taxon>Bacteroidota</taxon>
        <taxon>Bacteroidia</taxon>
        <taxon>Bacteroidales</taxon>
        <taxon>Balneicellaceae</taxon>
        <taxon>Balneicella</taxon>
    </lineage>
</organism>
<proteinExistence type="predicted"/>
<dbReference type="AlphaFoldDB" id="A0A7L4UMU9"/>
<sequence>MGTNHSKKNQITEHTVEIRGLKKKFKAVHLSDIHIGRFRSNAEYLQEIIDKTNALNPDIIFFTGDYLDATITLKDKHFAPLSKLKAPLYFVEGNHDVVVNAPVVLKKAKKYGAKVLANEMIEWNGIQVIGLNHMVKDENTHSRHTTSTKSTIKQVLDELAPIKTKPSILLHHSPDGIKYANKHAVDLYLAGHTHGGQMWPVTKISDYFFPYNIGLSHYKSTSIFVSQGIGTAGPPMRLGTNAEIVVIHLVPLL</sequence>
<dbReference type="InterPro" id="IPR029052">
    <property type="entry name" value="Metallo-depent_PP-like"/>
</dbReference>
<gene>
    <name evidence="2" type="ORF">C7377_1497</name>
</gene>
<dbReference type="InterPro" id="IPR051158">
    <property type="entry name" value="Metallophosphoesterase_sf"/>
</dbReference>
<dbReference type="EMBL" id="QENZ01000005">
    <property type="protein sequence ID" value="PVX49859.1"/>
    <property type="molecule type" value="Genomic_DNA"/>
</dbReference>
<dbReference type="OrthoDB" id="9780884at2"/>
<dbReference type="Proteomes" id="UP000251835">
    <property type="component" value="Unassembled WGS sequence"/>
</dbReference>
<dbReference type="SUPFAM" id="SSF56300">
    <property type="entry name" value="Metallo-dependent phosphatases"/>
    <property type="match status" value="1"/>
</dbReference>
<dbReference type="Gene3D" id="3.60.21.10">
    <property type="match status" value="1"/>
</dbReference>
<dbReference type="RefSeq" id="WP_116496722.1">
    <property type="nucleotide sequence ID" value="NZ_QENZ01000005.1"/>
</dbReference>
<reference evidence="2 3" key="1">
    <citation type="submission" date="2018-05" db="EMBL/GenBank/DDBJ databases">
        <title>Genomic Encyclopedia of Type Strains, Phase IV (KMG-IV): sequencing the most valuable type-strain genomes for metagenomic binning, comparative biology and taxonomic classification.</title>
        <authorList>
            <person name="Goeker M."/>
        </authorList>
    </citation>
    <scope>NUCLEOTIDE SEQUENCE [LARGE SCALE GENOMIC DNA]</scope>
    <source>
        <strain evidence="2 3">DSM 28579</strain>
    </source>
</reference>
<keyword evidence="3" id="KW-1185">Reference proteome</keyword>
<evidence type="ECO:0000259" key="1">
    <source>
        <dbReference type="Pfam" id="PF00149"/>
    </source>
</evidence>
<dbReference type="PANTHER" id="PTHR31302">
    <property type="entry name" value="TRANSMEMBRANE PROTEIN WITH METALLOPHOSPHOESTERASE DOMAIN-RELATED"/>
    <property type="match status" value="1"/>
</dbReference>
<evidence type="ECO:0000313" key="2">
    <source>
        <dbReference type="EMBL" id="PVX49859.1"/>
    </source>
</evidence>
<dbReference type="InterPro" id="IPR004843">
    <property type="entry name" value="Calcineurin-like_PHP"/>
</dbReference>